<dbReference type="Pfam" id="PF01243">
    <property type="entry name" value="PNPOx_N"/>
    <property type="match status" value="1"/>
</dbReference>
<dbReference type="InterPro" id="IPR012349">
    <property type="entry name" value="Split_barrel_FMN-bd"/>
</dbReference>
<keyword evidence="4" id="KW-1185">Reference proteome</keyword>
<reference evidence="4" key="1">
    <citation type="journal article" date="2019" name="Int. J. Syst. Evol. Microbiol.">
        <title>The Global Catalogue of Microorganisms (GCM) 10K type strain sequencing project: providing services to taxonomists for standard genome sequencing and annotation.</title>
        <authorList>
            <consortium name="The Broad Institute Genomics Platform"/>
            <consortium name="The Broad Institute Genome Sequencing Center for Infectious Disease"/>
            <person name="Wu L."/>
            <person name="Ma J."/>
        </authorList>
    </citation>
    <scope>NUCLEOTIDE SEQUENCE [LARGE SCALE GENOMIC DNA]</scope>
    <source>
        <strain evidence="4">NBRC 103166</strain>
    </source>
</reference>
<feature type="domain" description="Pyridoxamine 5'-phosphate oxidase N-terminal" evidence="2">
    <location>
        <begin position="14"/>
        <end position="143"/>
    </location>
</feature>
<evidence type="ECO:0000259" key="2">
    <source>
        <dbReference type="Pfam" id="PF01243"/>
    </source>
</evidence>
<dbReference type="SUPFAM" id="SSF50475">
    <property type="entry name" value="FMN-binding split barrel"/>
    <property type="match status" value="1"/>
</dbReference>
<dbReference type="PANTHER" id="PTHR35176">
    <property type="entry name" value="HEME OXYGENASE HI_0854-RELATED"/>
    <property type="match status" value="1"/>
</dbReference>
<dbReference type="EMBL" id="BSPQ01000009">
    <property type="protein sequence ID" value="GLS91074.1"/>
    <property type="molecule type" value="Genomic_DNA"/>
</dbReference>
<dbReference type="Proteomes" id="UP001157353">
    <property type="component" value="Unassembled WGS sequence"/>
</dbReference>
<evidence type="ECO:0000256" key="1">
    <source>
        <dbReference type="ARBA" id="ARBA00023002"/>
    </source>
</evidence>
<name>A0ABQ6E1F0_9GAMM</name>
<keyword evidence="1" id="KW-0560">Oxidoreductase</keyword>
<evidence type="ECO:0000313" key="4">
    <source>
        <dbReference type="Proteomes" id="UP001157353"/>
    </source>
</evidence>
<accession>A0ABQ6E1F0</accession>
<gene>
    <name evidence="3" type="ORF">GCM10007916_21420</name>
</gene>
<protein>
    <submittedName>
        <fullName evidence="3">Heme utilization protein HutZ</fullName>
    </submittedName>
</protein>
<dbReference type="PIRSF" id="PIRSF004633">
    <property type="entry name" value="UCP_PLP_oxd"/>
    <property type="match status" value="1"/>
</dbReference>
<comment type="caution">
    <text evidence="3">The sequence shown here is derived from an EMBL/GenBank/DDBJ whole genome shotgun (WGS) entry which is preliminary data.</text>
</comment>
<dbReference type="InterPro" id="IPR011576">
    <property type="entry name" value="Pyridox_Oxase_N"/>
</dbReference>
<dbReference type="InterPro" id="IPR014419">
    <property type="entry name" value="HutZ"/>
</dbReference>
<dbReference type="InterPro" id="IPR052019">
    <property type="entry name" value="F420H2_bilvrd_red/Heme_oxyg"/>
</dbReference>
<proteinExistence type="predicted"/>
<sequence length="173" mass="19339">MIDKQARLQGRLIPEIHEFREHCQSLQLATLNDGLPHASYAPFAYTEAGYFILISDIAQHGQNLKTAKSVAFMMLDDESAAKSIFARRRLSYESQANCIDKKSDLGVQGLNALEARFGDMIPQLSQLNDFNLYQLKPLKGRYVKGFGKAFELTGDELQDITHLQGGHNNKGHG</sequence>
<evidence type="ECO:0000313" key="3">
    <source>
        <dbReference type="EMBL" id="GLS91074.1"/>
    </source>
</evidence>
<dbReference type="PANTHER" id="PTHR35176:SF6">
    <property type="entry name" value="HEME OXYGENASE HI_0854-RELATED"/>
    <property type="match status" value="1"/>
</dbReference>
<organism evidence="3 4">
    <name type="scientific">Psychromonas marina</name>
    <dbReference type="NCBI Taxonomy" id="88364"/>
    <lineage>
        <taxon>Bacteria</taxon>
        <taxon>Pseudomonadati</taxon>
        <taxon>Pseudomonadota</taxon>
        <taxon>Gammaproteobacteria</taxon>
        <taxon>Alteromonadales</taxon>
        <taxon>Psychromonadaceae</taxon>
        <taxon>Psychromonas</taxon>
    </lineage>
</organism>
<dbReference type="NCBIfam" id="TIGR04110">
    <property type="entry name" value="heme_HutZ"/>
    <property type="match status" value="1"/>
</dbReference>
<dbReference type="Gene3D" id="2.30.110.10">
    <property type="entry name" value="Electron Transport, Fmn-binding Protein, Chain A"/>
    <property type="match status" value="1"/>
</dbReference>
<dbReference type="RefSeq" id="WP_284204195.1">
    <property type="nucleotide sequence ID" value="NZ_BSPQ01000009.1"/>
</dbReference>